<proteinExistence type="predicted"/>
<accession>A0ABN7ZTM5</accession>
<protein>
    <recommendedName>
        <fullName evidence="4">Peptidase</fullName>
    </recommendedName>
</protein>
<evidence type="ECO:0000313" key="2">
    <source>
        <dbReference type="EMBL" id="CAG9612318.1"/>
    </source>
</evidence>
<keyword evidence="1" id="KW-0812">Transmembrane</keyword>
<keyword evidence="3" id="KW-1185">Reference proteome</keyword>
<organism evidence="2 3">
    <name type="scientific">Bacillus rhizoplanae</name>
    <dbReference type="NCBI Taxonomy" id="2880966"/>
    <lineage>
        <taxon>Bacteria</taxon>
        <taxon>Bacillati</taxon>
        <taxon>Bacillota</taxon>
        <taxon>Bacilli</taxon>
        <taxon>Bacillales</taxon>
        <taxon>Bacillaceae</taxon>
        <taxon>Bacillus</taxon>
    </lineage>
</organism>
<feature type="transmembrane region" description="Helical" evidence="1">
    <location>
        <begin position="147"/>
        <end position="170"/>
    </location>
</feature>
<keyword evidence="1" id="KW-1133">Transmembrane helix</keyword>
<dbReference type="EMBL" id="CAKJTI010000005">
    <property type="protein sequence ID" value="CAG9612318.1"/>
    <property type="molecule type" value="Genomic_DNA"/>
</dbReference>
<dbReference type="RefSeq" id="WP_230574509.1">
    <property type="nucleotide sequence ID" value="NZ_CAKJTI010000005.1"/>
</dbReference>
<keyword evidence="1" id="KW-0472">Membrane</keyword>
<name>A0ABN7ZTM5_9BACI</name>
<evidence type="ECO:0000313" key="3">
    <source>
        <dbReference type="Proteomes" id="UP000789423"/>
    </source>
</evidence>
<evidence type="ECO:0000256" key="1">
    <source>
        <dbReference type="SAM" id="Phobius"/>
    </source>
</evidence>
<evidence type="ECO:0008006" key="4">
    <source>
        <dbReference type="Google" id="ProtNLM"/>
    </source>
</evidence>
<dbReference type="Proteomes" id="UP000789423">
    <property type="component" value="Unassembled WGS sequence"/>
</dbReference>
<comment type="caution">
    <text evidence="2">The sequence shown here is derived from an EMBL/GenBank/DDBJ whole genome shotgun (WGS) entry which is preliminary data.</text>
</comment>
<feature type="transmembrane region" description="Helical" evidence="1">
    <location>
        <begin position="121"/>
        <end position="141"/>
    </location>
</feature>
<feature type="transmembrane region" description="Helical" evidence="1">
    <location>
        <begin position="319"/>
        <end position="341"/>
    </location>
</feature>
<gene>
    <name evidence="2" type="ORF">BACCIP111899_01491</name>
</gene>
<sequence>MKLIYDLTLILHNIEIRHDQKNYIVEDAVTGEFYEMPPICIDAITMIQKGFNLREVEEKLQEQYPEEDVDMLDFAEQLLDLELVQSVDGEEIVCKKEKEKLGFSWISPKVGQFFFTQKTMLLYAILFVVNIALFIVNPSLLPNYKDLFVFNVMTFNILVLAFVTFVLVFIHEMGHVLAVRAYDFPTKVEFGHRLFFVVLETDMSSVWKLPAKERNILYLAGMSFDTVILFIALIIQLLFPIHSQVLLGILALIVFDTTLRMAYQCCIYMKTDLYYVFENMTACYNLMENGKRYIKGLFVPKLRVNNSELFNGEEKIVRFYGLFYVIGVTVTITLAVMFYIPQAVYMMKQTIPNLQKPMSNLYFWDAAIIMLQTVVMFSLLLYSWRKKYRNE</sequence>
<feature type="transmembrane region" description="Helical" evidence="1">
    <location>
        <begin position="361"/>
        <end position="382"/>
    </location>
</feature>
<reference evidence="2 3" key="1">
    <citation type="submission" date="2021-10" db="EMBL/GenBank/DDBJ databases">
        <authorList>
            <person name="Criscuolo A."/>
        </authorList>
    </citation>
    <scope>NUCLEOTIDE SEQUENCE [LARGE SCALE GENOMIC DNA]</scope>
    <source>
        <strain evidence="3">CIP 111899</strain>
    </source>
</reference>